<gene>
    <name evidence="1" type="ORF">GCM10023092_23060</name>
</gene>
<dbReference type="SUPFAM" id="SSF50494">
    <property type="entry name" value="Trypsin-like serine proteases"/>
    <property type="match status" value="1"/>
</dbReference>
<organism evidence="1 2">
    <name type="scientific">Rurimicrobium arvi</name>
    <dbReference type="NCBI Taxonomy" id="2049916"/>
    <lineage>
        <taxon>Bacteria</taxon>
        <taxon>Pseudomonadati</taxon>
        <taxon>Bacteroidota</taxon>
        <taxon>Chitinophagia</taxon>
        <taxon>Chitinophagales</taxon>
        <taxon>Chitinophagaceae</taxon>
        <taxon>Rurimicrobium</taxon>
    </lineage>
</organism>
<evidence type="ECO:0000313" key="2">
    <source>
        <dbReference type="Proteomes" id="UP001501410"/>
    </source>
</evidence>
<dbReference type="Proteomes" id="UP001501410">
    <property type="component" value="Unassembled WGS sequence"/>
</dbReference>
<name>A0ABP8MVR3_9BACT</name>
<evidence type="ECO:0008006" key="3">
    <source>
        <dbReference type="Google" id="ProtNLM"/>
    </source>
</evidence>
<evidence type="ECO:0000313" key="1">
    <source>
        <dbReference type="EMBL" id="GAA4456967.1"/>
    </source>
</evidence>
<dbReference type="InterPro" id="IPR009003">
    <property type="entry name" value="Peptidase_S1_PA"/>
</dbReference>
<accession>A0ABP8MVR3</accession>
<comment type="caution">
    <text evidence="1">The sequence shown here is derived from an EMBL/GenBank/DDBJ whole genome shotgun (WGS) entry which is preliminary data.</text>
</comment>
<protein>
    <recommendedName>
        <fullName evidence="3">Trypsin-like peptidase domain-containing protein</fullName>
    </recommendedName>
</protein>
<reference evidence="2" key="1">
    <citation type="journal article" date="2019" name="Int. J. Syst. Evol. Microbiol.">
        <title>The Global Catalogue of Microorganisms (GCM) 10K type strain sequencing project: providing services to taxonomists for standard genome sequencing and annotation.</title>
        <authorList>
            <consortium name="The Broad Institute Genomics Platform"/>
            <consortium name="The Broad Institute Genome Sequencing Center for Infectious Disease"/>
            <person name="Wu L."/>
            <person name="Ma J."/>
        </authorList>
    </citation>
    <scope>NUCLEOTIDE SEQUENCE [LARGE SCALE GENOMIC DNA]</scope>
    <source>
        <strain evidence="2">JCM 31921</strain>
    </source>
</reference>
<proteinExistence type="predicted"/>
<keyword evidence="2" id="KW-1185">Reference proteome</keyword>
<sequence>MQVKNLKRKIVDPNTYNSEDIDHFDNYLKQGYDDMIDAAISQNAELFKGASLLYPPIHGRMMQSGQLVDCIEVHLSDNDKGKIQEKVSVKLSDGRKVMIPVKVVMGVEAPKALVGQGDQIASSFSSDFAGSICCRIRRGDKKEYLTCSHVFTGGNPINYFGDINDVPGILNGVQKGNFDFSELTSELDVALLRMDDDEDFVYQINPQKERDITIHDIMTTSIRVCRRDGNITEGRITNNCVNNPIPITYENGKVKKMTKLMILSDIGNENDIDTYKTLTKPGDSGCCVYDSSDRPIGMIVAGNNRFSYAVPIVSILKAIQSSIIT</sequence>
<dbReference type="EMBL" id="BAABEZ010000022">
    <property type="protein sequence ID" value="GAA4456967.1"/>
    <property type="molecule type" value="Genomic_DNA"/>
</dbReference>